<organism evidence="2">
    <name type="scientific">uncultured Blastococcus sp</name>
    <dbReference type="NCBI Taxonomy" id="217144"/>
    <lineage>
        <taxon>Bacteria</taxon>
        <taxon>Bacillati</taxon>
        <taxon>Actinomycetota</taxon>
        <taxon>Actinomycetes</taxon>
        <taxon>Geodermatophilales</taxon>
        <taxon>Geodermatophilaceae</taxon>
        <taxon>Blastococcus</taxon>
        <taxon>environmental samples</taxon>
    </lineage>
</organism>
<evidence type="ECO:0000256" key="1">
    <source>
        <dbReference type="SAM" id="MobiDB-lite"/>
    </source>
</evidence>
<feature type="compositionally biased region" description="Basic and acidic residues" evidence="1">
    <location>
        <begin position="1"/>
        <end position="12"/>
    </location>
</feature>
<reference evidence="2" key="1">
    <citation type="submission" date="2020-02" db="EMBL/GenBank/DDBJ databases">
        <authorList>
            <person name="Meier V. D."/>
        </authorList>
    </citation>
    <scope>NUCLEOTIDE SEQUENCE</scope>
    <source>
        <strain evidence="2">AVDCRST_MAG57</strain>
    </source>
</reference>
<dbReference type="EMBL" id="CADCTI010000309">
    <property type="protein sequence ID" value="CAA9281269.1"/>
    <property type="molecule type" value="Genomic_DNA"/>
</dbReference>
<feature type="region of interest" description="Disordered" evidence="1">
    <location>
        <begin position="1"/>
        <end position="25"/>
    </location>
</feature>
<protein>
    <submittedName>
        <fullName evidence="2">Uncharacterized protein</fullName>
    </submittedName>
</protein>
<proteinExistence type="predicted"/>
<accession>A0A6J4JL07</accession>
<evidence type="ECO:0000313" key="2">
    <source>
        <dbReference type="EMBL" id="CAA9281269.1"/>
    </source>
</evidence>
<gene>
    <name evidence="2" type="ORF">AVDCRST_MAG57-3843</name>
</gene>
<feature type="compositionally biased region" description="Low complexity" evidence="1">
    <location>
        <begin position="14"/>
        <end position="25"/>
    </location>
</feature>
<sequence length="75" mass="8103">MPHTPVRERTDRQAAAVTAPAAMPARRLTGGAAGYLPVDDQRLDTGRTTDPRVVVTRRYTSTTFCLPRPTSAAHA</sequence>
<dbReference type="AlphaFoldDB" id="A0A6J4JL07"/>
<name>A0A6J4JL07_9ACTN</name>